<dbReference type="EMBL" id="BFEA01000027">
    <property type="protein sequence ID" value="GBG62271.1"/>
    <property type="molecule type" value="Genomic_DNA"/>
</dbReference>
<dbReference type="OMA" id="MAEVCAC"/>
<protein>
    <recommendedName>
        <fullName evidence="3">Reverse transcriptase domain-containing protein</fullName>
    </recommendedName>
</protein>
<comment type="caution">
    <text evidence="1">The sequence shown here is derived from an EMBL/GenBank/DDBJ whole genome shotgun (WGS) entry which is preliminary data.</text>
</comment>
<sequence>MEAFSVRSVVHDALKRVVGEEADTWLDDIVFGWSYNDPIAAYVCKPKRIFRDFNLEQWSKDYDAARCPCRSQRYEPLLSSIPIELIPGSTHQHVVTMSPEITDNYRLRAMLKEGLNHVPLKALDIEEALYEMGQLLDRLADASVGVLQLSDRKRRLMKKLALDKARTKMSRYWNKHRHVSAEPIDQASIKKEIEFISRRFLVLATDKAANTPTYVCVNFIRELALQRLSSPDFVLLHEEPELLEAAMHAETAHLVALPRTGVNLPYLMAIFKAHKGTFRWITNTANSSVSAMAEVCACLLSFLVPSVRDFCEEKSLLMEAEYGTKPNLWWPVSSIGEFAASLPQMVSSVYTADITRCFELIPTDSSEHSLVAAVKFFVECAMAHRRDRSSRDSIKIRVTNGGSMFASWTDKHLCPPEDCMHFTEKEVVWVTEWCVSHSLVQMGGEVWKQVLGIPMGLACSPVWCDVYFFKYEYQAMIRLLEHKLYESVQSFRDTFRYVDDICSLNNAAVGDCFRSECDQIADPKWIYPAEYIEIKETTVLKGDDGQGIVANFLNMTISVSSAEQGEFATAKCDKRHDLGFVPCRYTRFNSNRSTAQSLQIITAQTALILILCTDPTEATSEIRRVVAGMTDNGYESRRCWDVVKKVLKNHQRYQPSRVNLQITLEILEQTCAMH</sequence>
<gene>
    <name evidence="1" type="ORF">CBR_g29879</name>
</gene>
<evidence type="ECO:0000313" key="1">
    <source>
        <dbReference type="EMBL" id="GBG62271.1"/>
    </source>
</evidence>
<keyword evidence="2" id="KW-1185">Reference proteome</keyword>
<dbReference type="Proteomes" id="UP000265515">
    <property type="component" value="Unassembled WGS sequence"/>
</dbReference>
<accession>A0A388JWT6</accession>
<dbReference type="PANTHER" id="PTHR21301">
    <property type="entry name" value="REVERSE TRANSCRIPTASE"/>
    <property type="match status" value="1"/>
</dbReference>
<reference evidence="1 2" key="1">
    <citation type="journal article" date="2018" name="Cell">
        <title>The Chara Genome: Secondary Complexity and Implications for Plant Terrestrialization.</title>
        <authorList>
            <person name="Nishiyama T."/>
            <person name="Sakayama H."/>
            <person name="Vries J.D."/>
            <person name="Buschmann H."/>
            <person name="Saint-Marcoux D."/>
            <person name="Ullrich K.K."/>
            <person name="Haas F.B."/>
            <person name="Vanderstraeten L."/>
            <person name="Becker D."/>
            <person name="Lang D."/>
            <person name="Vosolsobe S."/>
            <person name="Rombauts S."/>
            <person name="Wilhelmsson P.K.I."/>
            <person name="Janitza P."/>
            <person name="Kern R."/>
            <person name="Heyl A."/>
            <person name="Rumpler F."/>
            <person name="Villalobos L.I.A.C."/>
            <person name="Clay J.M."/>
            <person name="Skokan R."/>
            <person name="Toyoda A."/>
            <person name="Suzuki Y."/>
            <person name="Kagoshima H."/>
            <person name="Schijlen E."/>
            <person name="Tajeshwar N."/>
            <person name="Catarino B."/>
            <person name="Hetherington A.J."/>
            <person name="Saltykova A."/>
            <person name="Bonnot C."/>
            <person name="Breuninger H."/>
            <person name="Symeonidi A."/>
            <person name="Radhakrishnan G.V."/>
            <person name="Van Nieuwerburgh F."/>
            <person name="Deforce D."/>
            <person name="Chang C."/>
            <person name="Karol K.G."/>
            <person name="Hedrich R."/>
            <person name="Ulvskov P."/>
            <person name="Glockner G."/>
            <person name="Delwiche C.F."/>
            <person name="Petrasek J."/>
            <person name="Van de Peer Y."/>
            <person name="Friml J."/>
            <person name="Beilby M."/>
            <person name="Dolan L."/>
            <person name="Kohara Y."/>
            <person name="Sugano S."/>
            <person name="Fujiyama A."/>
            <person name="Delaux P.-M."/>
            <person name="Quint M."/>
            <person name="TheiBen G."/>
            <person name="Hagemann M."/>
            <person name="Harholt J."/>
            <person name="Dunand C."/>
            <person name="Zachgo S."/>
            <person name="Langdale J."/>
            <person name="Maumus F."/>
            <person name="Straeten D.V.D."/>
            <person name="Gould S.B."/>
            <person name="Rensing S.A."/>
        </authorList>
    </citation>
    <scope>NUCLEOTIDE SEQUENCE [LARGE SCALE GENOMIC DNA]</scope>
    <source>
        <strain evidence="1 2">S276</strain>
    </source>
</reference>
<evidence type="ECO:0000313" key="2">
    <source>
        <dbReference type="Proteomes" id="UP000265515"/>
    </source>
</evidence>
<dbReference type="AlphaFoldDB" id="A0A388JWT6"/>
<dbReference type="OrthoDB" id="6142688at2759"/>
<dbReference type="Gramene" id="GBG62271">
    <property type="protein sequence ID" value="GBG62271"/>
    <property type="gene ID" value="CBR_g29879"/>
</dbReference>
<name>A0A388JWT6_CHABU</name>
<dbReference type="PANTHER" id="PTHR21301:SF10">
    <property type="entry name" value="REVERSE TRANSCRIPTASE DOMAIN-CONTAINING PROTEIN"/>
    <property type="match status" value="1"/>
</dbReference>
<evidence type="ECO:0008006" key="3">
    <source>
        <dbReference type="Google" id="ProtNLM"/>
    </source>
</evidence>
<organism evidence="1 2">
    <name type="scientific">Chara braunii</name>
    <name type="common">Braun's stonewort</name>
    <dbReference type="NCBI Taxonomy" id="69332"/>
    <lineage>
        <taxon>Eukaryota</taxon>
        <taxon>Viridiplantae</taxon>
        <taxon>Streptophyta</taxon>
        <taxon>Charophyceae</taxon>
        <taxon>Charales</taxon>
        <taxon>Characeae</taxon>
        <taxon>Chara</taxon>
    </lineage>
</organism>
<proteinExistence type="predicted"/>